<evidence type="ECO:0000313" key="3">
    <source>
        <dbReference type="Proteomes" id="UP000584374"/>
    </source>
</evidence>
<dbReference type="Proteomes" id="UP000584374">
    <property type="component" value="Unassembled WGS sequence"/>
</dbReference>
<dbReference type="GO" id="GO:0003677">
    <property type="term" value="F:DNA binding"/>
    <property type="evidence" value="ECO:0007669"/>
    <property type="project" value="InterPro"/>
</dbReference>
<comment type="caution">
    <text evidence="2">The sequence shown here is derived from an EMBL/GenBank/DDBJ whole genome shotgun (WGS) entry which is preliminary data.</text>
</comment>
<reference evidence="2 3" key="1">
    <citation type="submission" date="2020-08" db="EMBL/GenBank/DDBJ databases">
        <title>Sequencing the genomes of 1000 actinobacteria strains.</title>
        <authorList>
            <person name="Klenk H.-P."/>
        </authorList>
    </citation>
    <scope>NUCLEOTIDE SEQUENCE [LARGE SCALE GENOMIC DNA]</scope>
    <source>
        <strain evidence="2 3">DSM 45584</strain>
    </source>
</reference>
<dbReference type="Pfam" id="PF19054">
    <property type="entry name" value="DUF5753"/>
    <property type="match status" value="1"/>
</dbReference>
<sequence length="314" mass="35194">MQLKVCNTPKEGSWGIAARDQAGCDPTTQREGAMVTPENNPAVRRVQLGLLLRELRERHDVKPKTIADRLDWYPGKLTRVEKGELTVAAAEMDVLIDHFGITDEDEANKLRQLASDARRRDRPSRVPDWAKTYAALEAAAAEVKAYKVDLVPGIMQTEAYARAILSTSLVTPLPEIYERAAERARRGETIVRNSNREISVVLGEGVLYCEVGGRDTLRDQLRHIRELTELRHVTVQVLPYSKGEHAALGTPFTVLHLADPVATYAYLEGLTDADYLDRPGHTNVYVQAFDRLRVAALDDRESARMLEQRASELE</sequence>
<evidence type="ECO:0000313" key="2">
    <source>
        <dbReference type="EMBL" id="MBB5153301.1"/>
    </source>
</evidence>
<name>A0A840Q1A0_9PSEU</name>
<gene>
    <name evidence="2" type="ORF">BJ970_000835</name>
</gene>
<dbReference type="InterPro" id="IPR010982">
    <property type="entry name" value="Lambda_DNA-bd_dom_sf"/>
</dbReference>
<dbReference type="EMBL" id="JACHIW010000001">
    <property type="protein sequence ID" value="MBB5153301.1"/>
    <property type="molecule type" value="Genomic_DNA"/>
</dbReference>
<evidence type="ECO:0000259" key="1">
    <source>
        <dbReference type="Pfam" id="PF19054"/>
    </source>
</evidence>
<dbReference type="Pfam" id="PF13560">
    <property type="entry name" value="HTH_31"/>
    <property type="match status" value="1"/>
</dbReference>
<dbReference type="RefSeq" id="WP_246470690.1">
    <property type="nucleotide sequence ID" value="NZ_JACHIW010000001.1"/>
</dbReference>
<organism evidence="2 3">
    <name type="scientific">Saccharopolyspora phatthalungensis</name>
    <dbReference type="NCBI Taxonomy" id="664693"/>
    <lineage>
        <taxon>Bacteria</taxon>
        <taxon>Bacillati</taxon>
        <taxon>Actinomycetota</taxon>
        <taxon>Actinomycetes</taxon>
        <taxon>Pseudonocardiales</taxon>
        <taxon>Pseudonocardiaceae</taxon>
        <taxon>Saccharopolyspora</taxon>
    </lineage>
</organism>
<protein>
    <recommendedName>
        <fullName evidence="1">DUF5753 domain-containing protein</fullName>
    </recommendedName>
</protein>
<accession>A0A840Q1A0</accession>
<feature type="domain" description="DUF5753" evidence="1">
    <location>
        <begin position="131"/>
        <end position="308"/>
    </location>
</feature>
<proteinExistence type="predicted"/>
<dbReference type="AlphaFoldDB" id="A0A840Q1A0"/>
<dbReference type="SUPFAM" id="SSF47413">
    <property type="entry name" value="lambda repressor-like DNA-binding domains"/>
    <property type="match status" value="1"/>
</dbReference>
<keyword evidence="3" id="KW-1185">Reference proteome</keyword>
<dbReference type="InterPro" id="IPR043917">
    <property type="entry name" value="DUF5753"/>
</dbReference>